<dbReference type="InterPro" id="IPR013103">
    <property type="entry name" value="RVT_2"/>
</dbReference>
<sequence length="129" mass="15245">MDERGIVIRNKARLVAKGNTQEEGIDYDEVFVPVERIEAMRIYRECASFKDFIVYQMDLKSEFLYRNIEEEVYVCQPPGFKGPEFPDKLYKVEKALYVLHQAPRAWYETMSTYLLDNGFKRGQTDKHCS</sequence>
<evidence type="ECO:0000313" key="2">
    <source>
        <dbReference type="EMBL" id="GEU35722.1"/>
    </source>
</evidence>
<protein>
    <submittedName>
        <fullName evidence="2">Putative ribonuclease H-like domain-containing protein</fullName>
    </submittedName>
</protein>
<reference evidence="2" key="1">
    <citation type="journal article" date="2019" name="Sci. Rep.">
        <title>Draft genome of Tanacetum cinerariifolium, the natural source of mosquito coil.</title>
        <authorList>
            <person name="Yamashiro T."/>
            <person name="Shiraishi A."/>
            <person name="Satake H."/>
            <person name="Nakayama K."/>
        </authorList>
    </citation>
    <scope>NUCLEOTIDE SEQUENCE</scope>
</reference>
<evidence type="ECO:0000259" key="1">
    <source>
        <dbReference type="Pfam" id="PF07727"/>
    </source>
</evidence>
<dbReference type="EMBL" id="BKCJ010000723">
    <property type="protein sequence ID" value="GEU35722.1"/>
    <property type="molecule type" value="Genomic_DNA"/>
</dbReference>
<comment type="caution">
    <text evidence="2">The sequence shown here is derived from an EMBL/GenBank/DDBJ whole genome shotgun (WGS) entry which is preliminary data.</text>
</comment>
<name>A0A6L2JGB7_TANCI</name>
<dbReference type="AlphaFoldDB" id="A0A6L2JGB7"/>
<dbReference type="Pfam" id="PF07727">
    <property type="entry name" value="RVT_2"/>
    <property type="match status" value="1"/>
</dbReference>
<accession>A0A6L2JGB7</accession>
<organism evidence="2">
    <name type="scientific">Tanacetum cinerariifolium</name>
    <name type="common">Dalmatian daisy</name>
    <name type="synonym">Chrysanthemum cinerariifolium</name>
    <dbReference type="NCBI Taxonomy" id="118510"/>
    <lineage>
        <taxon>Eukaryota</taxon>
        <taxon>Viridiplantae</taxon>
        <taxon>Streptophyta</taxon>
        <taxon>Embryophyta</taxon>
        <taxon>Tracheophyta</taxon>
        <taxon>Spermatophyta</taxon>
        <taxon>Magnoliopsida</taxon>
        <taxon>eudicotyledons</taxon>
        <taxon>Gunneridae</taxon>
        <taxon>Pentapetalae</taxon>
        <taxon>asterids</taxon>
        <taxon>campanulids</taxon>
        <taxon>Asterales</taxon>
        <taxon>Asteraceae</taxon>
        <taxon>Asteroideae</taxon>
        <taxon>Anthemideae</taxon>
        <taxon>Anthemidinae</taxon>
        <taxon>Tanacetum</taxon>
    </lineage>
</organism>
<feature type="domain" description="Reverse transcriptase Ty1/copia-type" evidence="1">
    <location>
        <begin position="6"/>
        <end position="124"/>
    </location>
</feature>
<gene>
    <name evidence="2" type="ORF">Tci_007700</name>
</gene>
<proteinExistence type="predicted"/>